<keyword evidence="3" id="KW-0732">Signal</keyword>
<feature type="region of interest" description="Disordered" evidence="2">
    <location>
        <begin position="149"/>
        <end position="171"/>
    </location>
</feature>
<dbReference type="Proteomes" id="UP001283361">
    <property type="component" value="Unassembled WGS sequence"/>
</dbReference>
<feature type="compositionally biased region" description="Basic and acidic residues" evidence="2">
    <location>
        <begin position="380"/>
        <end position="390"/>
    </location>
</feature>
<dbReference type="InterPro" id="IPR014716">
    <property type="entry name" value="Fibrinogen_a/b/g_C_1"/>
</dbReference>
<dbReference type="SUPFAM" id="SSF56496">
    <property type="entry name" value="Fibrinogen C-terminal domain-like"/>
    <property type="match status" value="1"/>
</dbReference>
<accession>A0AAE1A0B0</accession>
<feature type="domain" description="Fibrinogen C-terminal" evidence="4">
    <location>
        <begin position="402"/>
        <end position="617"/>
    </location>
</feature>
<dbReference type="CDD" id="cd00087">
    <property type="entry name" value="FReD"/>
    <property type="match status" value="1"/>
</dbReference>
<keyword evidence="1" id="KW-1015">Disulfide bond</keyword>
<dbReference type="SUPFAM" id="SSF58113">
    <property type="entry name" value="Apolipoprotein A-I"/>
    <property type="match status" value="1"/>
</dbReference>
<evidence type="ECO:0000313" key="6">
    <source>
        <dbReference type="Proteomes" id="UP001283361"/>
    </source>
</evidence>
<comment type="caution">
    <text evidence="5">The sequence shown here is derived from an EMBL/GenBank/DDBJ whole genome shotgun (WGS) entry which is preliminary data.</text>
</comment>
<dbReference type="InterPro" id="IPR002181">
    <property type="entry name" value="Fibrinogen_a/b/g_C_dom"/>
</dbReference>
<dbReference type="AlphaFoldDB" id="A0AAE1A0B0"/>
<feature type="signal peptide" evidence="3">
    <location>
        <begin position="1"/>
        <end position="20"/>
    </location>
</feature>
<keyword evidence="6" id="KW-1185">Reference proteome</keyword>
<feature type="region of interest" description="Disordered" evidence="2">
    <location>
        <begin position="380"/>
        <end position="414"/>
    </location>
</feature>
<feature type="chain" id="PRO_5042260718" description="Fibrinogen C-terminal domain-containing protein" evidence="3">
    <location>
        <begin position="21"/>
        <end position="617"/>
    </location>
</feature>
<dbReference type="PANTHER" id="PTHR19143">
    <property type="entry name" value="FIBRINOGEN/TENASCIN/ANGIOPOEITIN"/>
    <property type="match status" value="1"/>
</dbReference>
<reference evidence="5" key="1">
    <citation type="journal article" date="2023" name="G3 (Bethesda)">
        <title>A reference genome for the long-term kleptoplast-retaining sea slug Elysia crispata morphotype clarki.</title>
        <authorList>
            <person name="Eastman K.E."/>
            <person name="Pendleton A.L."/>
            <person name="Shaikh M.A."/>
            <person name="Suttiyut T."/>
            <person name="Ogas R."/>
            <person name="Tomko P."/>
            <person name="Gavelis G."/>
            <person name="Widhalm J.R."/>
            <person name="Wisecaver J.H."/>
        </authorList>
    </citation>
    <scope>NUCLEOTIDE SEQUENCE</scope>
    <source>
        <strain evidence="5">ECLA1</strain>
    </source>
</reference>
<feature type="compositionally biased region" description="Low complexity" evidence="2">
    <location>
        <begin position="391"/>
        <end position="402"/>
    </location>
</feature>
<dbReference type="EMBL" id="JAWDGP010002920">
    <property type="protein sequence ID" value="KAK3778567.1"/>
    <property type="molecule type" value="Genomic_DNA"/>
</dbReference>
<sequence length="617" mass="69059">MKSWALQIFFLILFTALCKGLDFDLNFDVPKKQGTRQVCAVLRCLEGRQLAQQSVPSNDPSGKNITSLTILKVSHLSQQDNGDTTQEVVVASVTQDQPRITRVSNGVKVEGVLGGGRASLTVEMVKSADCMADFTCRVVSVDANGEEQVTTSRVQQRNRRSQPDSQSSATSATLQILDLVHQLKSEMEMTTKSTEEIRRKVQSLEGNLNRGIEEKTEVLGQKMHGLEYKLDVLKSEIQDQIHEDVEGKLDQMNINMITLTKSAENCSVDVKRSLNEDLTALGLTLKRDQDEAFTKLDSFTKNILDIQTNATDSLASTARGLANNRLAFQSQLLHSLEKVVDGISDMGVNMSQSLDENFEHFEKELVVSFKDFSTKFNERAKDTPVSDKDSSCSSGLAGSTSTQDPQSLKHCYKGMTPRPPTGSYPYPVIQPGGAGRFNFPYLCDTQTDGGGWIIIQRRTNGDVDFYRNWDEYKTGFGDLHTDFWLGNENIHQITSSGSYELRVEMKYKGKSAYARYGHFSIAGERENYALSVGDYSGTAGDSLIVYHKGQQFTTRDRDNDGSFQLNCAEHVKGAWWYKDCGKSNLNGQWQGPVRKGPFWYKFTKYNPVSYSEMKIRR</sequence>
<dbReference type="InterPro" id="IPR020837">
    <property type="entry name" value="Fibrinogen_CS"/>
</dbReference>
<dbReference type="PROSITE" id="PS51406">
    <property type="entry name" value="FIBRINOGEN_C_2"/>
    <property type="match status" value="1"/>
</dbReference>
<evidence type="ECO:0000259" key="4">
    <source>
        <dbReference type="PROSITE" id="PS51406"/>
    </source>
</evidence>
<proteinExistence type="predicted"/>
<dbReference type="GO" id="GO:0005615">
    <property type="term" value="C:extracellular space"/>
    <property type="evidence" value="ECO:0007669"/>
    <property type="project" value="TreeGrafter"/>
</dbReference>
<evidence type="ECO:0000256" key="1">
    <source>
        <dbReference type="ARBA" id="ARBA00023157"/>
    </source>
</evidence>
<dbReference type="InterPro" id="IPR036056">
    <property type="entry name" value="Fibrinogen-like_C"/>
</dbReference>
<evidence type="ECO:0000256" key="3">
    <source>
        <dbReference type="SAM" id="SignalP"/>
    </source>
</evidence>
<evidence type="ECO:0000256" key="2">
    <source>
        <dbReference type="SAM" id="MobiDB-lite"/>
    </source>
</evidence>
<dbReference type="InterPro" id="IPR050373">
    <property type="entry name" value="Fibrinogen_C-term_domain"/>
</dbReference>
<organism evidence="5 6">
    <name type="scientific">Elysia crispata</name>
    <name type="common">lettuce slug</name>
    <dbReference type="NCBI Taxonomy" id="231223"/>
    <lineage>
        <taxon>Eukaryota</taxon>
        <taxon>Metazoa</taxon>
        <taxon>Spiralia</taxon>
        <taxon>Lophotrochozoa</taxon>
        <taxon>Mollusca</taxon>
        <taxon>Gastropoda</taxon>
        <taxon>Heterobranchia</taxon>
        <taxon>Euthyneura</taxon>
        <taxon>Panpulmonata</taxon>
        <taxon>Sacoglossa</taxon>
        <taxon>Placobranchoidea</taxon>
        <taxon>Plakobranchidae</taxon>
        <taxon>Elysia</taxon>
    </lineage>
</organism>
<dbReference type="SMART" id="SM00186">
    <property type="entry name" value="FBG"/>
    <property type="match status" value="1"/>
</dbReference>
<dbReference type="Pfam" id="PF00147">
    <property type="entry name" value="Fibrinogen_C"/>
    <property type="match status" value="1"/>
</dbReference>
<dbReference type="PROSITE" id="PS00514">
    <property type="entry name" value="FIBRINOGEN_C_1"/>
    <property type="match status" value="1"/>
</dbReference>
<name>A0AAE1A0B0_9GAST</name>
<gene>
    <name evidence="5" type="ORF">RRG08_020247</name>
</gene>
<protein>
    <recommendedName>
        <fullName evidence="4">Fibrinogen C-terminal domain-containing protein</fullName>
    </recommendedName>
</protein>
<evidence type="ECO:0000313" key="5">
    <source>
        <dbReference type="EMBL" id="KAK3778567.1"/>
    </source>
</evidence>
<dbReference type="Gene3D" id="3.90.215.10">
    <property type="entry name" value="Gamma Fibrinogen, chain A, domain 1"/>
    <property type="match status" value="1"/>
</dbReference>